<keyword evidence="3 7" id="KW-0812">Transmembrane</keyword>
<dbReference type="AlphaFoldDB" id="A0A829YLS1"/>
<dbReference type="EMBL" id="BLJN01000006">
    <property type="protein sequence ID" value="GFE83446.1"/>
    <property type="molecule type" value="Genomic_DNA"/>
</dbReference>
<evidence type="ECO:0000256" key="4">
    <source>
        <dbReference type="ARBA" id="ARBA00022989"/>
    </source>
</evidence>
<keyword evidence="4 7" id="KW-1133">Transmembrane helix</keyword>
<evidence type="ECO:0000259" key="8">
    <source>
        <dbReference type="PROSITE" id="PS50850"/>
    </source>
</evidence>
<dbReference type="InterPro" id="IPR011701">
    <property type="entry name" value="MFS"/>
</dbReference>
<organism evidence="9 10">
    <name type="scientific">Steroidobacter agaridevorans</name>
    <dbReference type="NCBI Taxonomy" id="2695856"/>
    <lineage>
        <taxon>Bacteria</taxon>
        <taxon>Pseudomonadati</taxon>
        <taxon>Pseudomonadota</taxon>
        <taxon>Gammaproteobacteria</taxon>
        <taxon>Steroidobacterales</taxon>
        <taxon>Steroidobacteraceae</taxon>
        <taxon>Steroidobacter</taxon>
    </lineage>
</organism>
<dbReference type="RefSeq" id="WP_161815063.1">
    <property type="nucleotide sequence ID" value="NZ_BLJN01000006.1"/>
</dbReference>
<dbReference type="Gene3D" id="1.20.1250.20">
    <property type="entry name" value="MFS general substrate transporter like domains"/>
    <property type="match status" value="2"/>
</dbReference>
<name>A0A829YLS1_9GAMM</name>
<dbReference type="CDD" id="cd17319">
    <property type="entry name" value="MFS_ExuT_GudP_like"/>
    <property type="match status" value="1"/>
</dbReference>
<comment type="similarity">
    <text evidence="6">Belongs to the major facilitator superfamily. Phthalate permease family.</text>
</comment>
<gene>
    <name evidence="9" type="ORF">GCM10011487_54460</name>
</gene>
<keyword evidence="5 7" id="KW-0472">Membrane</keyword>
<accession>A0A829YLS1</accession>
<dbReference type="PANTHER" id="PTHR11662">
    <property type="entry name" value="SOLUTE CARRIER FAMILY 17"/>
    <property type="match status" value="1"/>
</dbReference>
<dbReference type="PANTHER" id="PTHR11662:SF399">
    <property type="entry name" value="FI19708P1-RELATED"/>
    <property type="match status" value="1"/>
</dbReference>
<keyword evidence="10" id="KW-1185">Reference proteome</keyword>
<dbReference type="Pfam" id="PF07690">
    <property type="entry name" value="MFS_1"/>
    <property type="match status" value="1"/>
</dbReference>
<evidence type="ECO:0000256" key="7">
    <source>
        <dbReference type="SAM" id="Phobius"/>
    </source>
</evidence>
<proteinExistence type="inferred from homology"/>
<keyword evidence="2" id="KW-1003">Cell membrane</keyword>
<feature type="transmembrane region" description="Helical" evidence="7">
    <location>
        <begin position="263"/>
        <end position="283"/>
    </location>
</feature>
<comment type="subcellular location">
    <subcellularLocation>
        <location evidence="1">Cell membrane</location>
        <topology evidence="1">Multi-pass membrane protein</topology>
    </subcellularLocation>
</comment>
<reference evidence="10" key="1">
    <citation type="submission" date="2020-01" db="EMBL/GenBank/DDBJ databases">
        <title>'Steroidobacter agaridevorans' sp. nov., agar-degrading bacteria isolated from rhizosphere soils.</title>
        <authorList>
            <person name="Ikenaga M."/>
            <person name="Kataoka M."/>
            <person name="Murouchi A."/>
            <person name="Katsuragi S."/>
            <person name="Sakai M."/>
        </authorList>
    </citation>
    <scope>NUCLEOTIDE SEQUENCE [LARGE SCALE GENOMIC DNA]</scope>
    <source>
        <strain evidence="10">YU21-B</strain>
    </source>
</reference>
<evidence type="ECO:0000256" key="6">
    <source>
        <dbReference type="ARBA" id="ARBA00038514"/>
    </source>
</evidence>
<evidence type="ECO:0000313" key="9">
    <source>
        <dbReference type="EMBL" id="GFE83446.1"/>
    </source>
</evidence>
<feature type="transmembrane region" description="Helical" evidence="7">
    <location>
        <begin position="345"/>
        <end position="367"/>
    </location>
</feature>
<dbReference type="Proteomes" id="UP000445000">
    <property type="component" value="Unassembled WGS sequence"/>
</dbReference>
<evidence type="ECO:0000256" key="5">
    <source>
        <dbReference type="ARBA" id="ARBA00023136"/>
    </source>
</evidence>
<dbReference type="InterPro" id="IPR020846">
    <property type="entry name" value="MFS_dom"/>
</dbReference>
<dbReference type="GO" id="GO:0005886">
    <property type="term" value="C:plasma membrane"/>
    <property type="evidence" value="ECO:0007669"/>
    <property type="project" value="UniProtKB-SubCell"/>
</dbReference>
<feature type="transmembrane region" description="Helical" evidence="7">
    <location>
        <begin position="226"/>
        <end position="243"/>
    </location>
</feature>
<feature type="transmembrane region" description="Helical" evidence="7">
    <location>
        <begin position="379"/>
        <end position="400"/>
    </location>
</feature>
<evidence type="ECO:0000256" key="1">
    <source>
        <dbReference type="ARBA" id="ARBA00004651"/>
    </source>
</evidence>
<dbReference type="PROSITE" id="PS50850">
    <property type="entry name" value="MFS"/>
    <property type="match status" value="1"/>
</dbReference>
<feature type="transmembrane region" description="Helical" evidence="7">
    <location>
        <begin position="313"/>
        <end position="333"/>
    </location>
</feature>
<dbReference type="InterPro" id="IPR050382">
    <property type="entry name" value="MFS_Na/Anion_cotransporter"/>
</dbReference>
<protein>
    <submittedName>
        <fullName evidence="9">Glucarate transporter</fullName>
    </submittedName>
</protein>
<evidence type="ECO:0000256" key="2">
    <source>
        <dbReference type="ARBA" id="ARBA00022475"/>
    </source>
</evidence>
<evidence type="ECO:0000256" key="3">
    <source>
        <dbReference type="ARBA" id="ARBA00022692"/>
    </source>
</evidence>
<sequence>MKPSRARYVVVGFALTLAIIAYIQRVAISQAAGPISTDLGLSKAELGMVFGAFGLSYALFEIPMGALGDKLGVRRVLAQIVILWSAFTALTGAAWNLTSMWVIRFLFGAGEAGAFPNLTRMLSTWLPRGERVRAQAIMWACTRWGGAGTPLLALLAINAVGWRWSFVLFGLVGVIWVLVFLAWFKDDPAEHPNVNAAELKLLEGARQLGSESHGGSWLSLFTRPDVCVLVVQYFFFSFVWYFYVTWLPSYLREAWNLSAAEAAGYSVLPLLFGGFGSLISGLLPIKVPRRIVAFLGFAATAGLLYAVTKLQSVGLAMTCMALASFCSDLTMPISWNTCAEIGRRYTATVAAMMNMFGNFSGFVAPVLSGFILERYAGDWNVLLQIMAGAACISAVCWLYLDPDKVAARNAVEAPV</sequence>
<dbReference type="SUPFAM" id="SSF103473">
    <property type="entry name" value="MFS general substrate transporter"/>
    <property type="match status" value="1"/>
</dbReference>
<feature type="transmembrane region" description="Helical" evidence="7">
    <location>
        <begin position="290"/>
        <end position="307"/>
    </location>
</feature>
<feature type="transmembrane region" description="Helical" evidence="7">
    <location>
        <begin position="47"/>
        <end position="64"/>
    </location>
</feature>
<dbReference type="GO" id="GO:0022857">
    <property type="term" value="F:transmembrane transporter activity"/>
    <property type="evidence" value="ECO:0007669"/>
    <property type="project" value="InterPro"/>
</dbReference>
<evidence type="ECO:0000313" key="10">
    <source>
        <dbReference type="Proteomes" id="UP000445000"/>
    </source>
</evidence>
<dbReference type="PIRSF" id="PIRSF002808">
    <property type="entry name" value="Hexose_phosphate_transp"/>
    <property type="match status" value="1"/>
</dbReference>
<dbReference type="InterPro" id="IPR000849">
    <property type="entry name" value="Sugar_P_transporter"/>
</dbReference>
<feature type="transmembrane region" description="Helical" evidence="7">
    <location>
        <begin position="76"/>
        <end position="95"/>
    </location>
</feature>
<feature type="domain" description="Major facilitator superfamily (MFS) profile" evidence="8">
    <location>
        <begin position="10"/>
        <end position="405"/>
    </location>
</feature>
<dbReference type="InterPro" id="IPR036259">
    <property type="entry name" value="MFS_trans_sf"/>
</dbReference>
<feature type="transmembrane region" description="Helical" evidence="7">
    <location>
        <begin position="166"/>
        <end position="184"/>
    </location>
</feature>
<comment type="caution">
    <text evidence="9">The sequence shown here is derived from an EMBL/GenBank/DDBJ whole genome shotgun (WGS) entry which is preliminary data.</text>
</comment>